<evidence type="ECO:0000313" key="1">
    <source>
        <dbReference type="EMBL" id="KAI5447836.1"/>
    </source>
</evidence>
<evidence type="ECO:0000313" key="2">
    <source>
        <dbReference type="Proteomes" id="UP001058974"/>
    </source>
</evidence>
<name>A0A9D5BQM6_PEA</name>
<reference evidence="1 2" key="1">
    <citation type="journal article" date="2022" name="Nat. Genet.">
        <title>Improved pea reference genome and pan-genome highlight genomic features and evolutionary characteristics.</title>
        <authorList>
            <person name="Yang T."/>
            <person name="Liu R."/>
            <person name="Luo Y."/>
            <person name="Hu S."/>
            <person name="Wang D."/>
            <person name="Wang C."/>
            <person name="Pandey M.K."/>
            <person name="Ge S."/>
            <person name="Xu Q."/>
            <person name="Li N."/>
            <person name="Li G."/>
            <person name="Huang Y."/>
            <person name="Saxena R.K."/>
            <person name="Ji Y."/>
            <person name="Li M."/>
            <person name="Yan X."/>
            <person name="He Y."/>
            <person name="Liu Y."/>
            <person name="Wang X."/>
            <person name="Xiang C."/>
            <person name="Varshney R.K."/>
            <person name="Ding H."/>
            <person name="Gao S."/>
            <person name="Zong X."/>
        </authorList>
    </citation>
    <scope>NUCLEOTIDE SEQUENCE [LARGE SCALE GENOMIC DNA]</scope>
    <source>
        <strain evidence="1 2">cv. Zhongwan 6</strain>
    </source>
</reference>
<comment type="caution">
    <text evidence="1">The sequence shown here is derived from an EMBL/GenBank/DDBJ whole genome shotgun (WGS) entry which is preliminary data.</text>
</comment>
<sequence>MADDIEDSHILTDRVIPIGSCRWRLGEQSHAPRTLQHRRGRVEWGIYFDVKPFVVIVNDVKTTTQDDTKTRVKTHTDTNVEAQANIEVVIKVEAEVEDQAKTKLNHFIAEYHKLQNDKPMKGSFQKDSIKKKFKKILMATWDELDNEKDFEEYEKQANLALMALTSSEADSNSDFGSKSEE</sequence>
<dbReference type="AlphaFoldDB" id="A0A9D5BQM6"/>
<protein>
    <submittedName>
        <fullName evidence="1">Uncharacterized protein</fullName>
    </submittedName>
</protein>
<organism evidence="1 2">
    <name type="scientific">Pisum sativum</name>
    <name type="common">Garden pea</name>
    <name type="synonym">Lathyrus oleraceus</name>
    <dbReference type="NCBI Taxonomy" id="3888"/>
    <lineage>
        <taxon>Eukaryota</taxon>
        <taxon>Viridiplantae</taxon>
        <taxon>Streptophyta</taxon>
        <taxon>Embryophyta</taxon>
        <taxon>Tracheophyta</taxon>
        <taxon>Spermatophyta</taxon>
        <taxon>Magnoliopsida</taxon>
        <taxon>eudicotyledons</taxon>
        <taxon>Gunneridae</taxon>
        <taxon>Pentapetalae</taxon>
        <taxon>rosids</taxon>
        <taxon>fabids</taxon>
        <taxon>Fabales</taxon>
        <taxon>Fabaceae</taxon>
        <taxon>Papilionoideae</taxon>
        <taxon>50 kb inversion clade</taxon>
        <taxon>NPAAA clade</taxon>
        <taxon>Hologalegina</taxon>
        <taxon>IRL clade</taxon>
        <taxon>Fabeae</taxon>
        <taxon>Lathyrus</taxon>
    </lineage>
</organism>
<gene>
    <name evidence="1" type="ORF">KIW84_015330</name>
</gene>
<dbReference type="EMBL" id="JAMSHJ010000001">
    <property type="protein sequence ID" value="KAI5447836.1"/>
    <property type="molecule type" value="Genomic_DNA"/>
</dbReference>
<dbReference type="Proteomes" id="UP001058974">
    <property type="component" value="Chromosome 1"/>
</dbReference>
<accession>A0A9D5BQM6</accession>
<proteinExistence type="predicted"/>
<keyword evidence="2" id="KW-1185">Reference proteome</keyword>
<dbReference type="Gramene" id="Psat01G0533000-T1">
    <property type="protein sequence ID" value="KAI5447836.1"/>
    <property type="gene ID" value="KIW84_015330"/>
</dbReference>